<gene>
    <name evidence="2" type="ORF">CBOVIS_LOCUS9779</name>
</gene>
<evidence type="ECO:0000256" key="1">
    <source>
        <dbReference type="SAM" id="Phobius"/>
    </source>
</evidence>
<dbReference type="EMBL" id="CADEPM010000006">
    <property type="protein sequence ID" value="CAB3407930.1"/>
    <property type="molecule type" value="Genomic_DNA"/>
</dbReference>
<protein>
    <submittedName>
        <fullName evidence="2">Uncharacterized protein</fullName>
    </submittedName>
</protein>
<keyword evidence="1" id="KW-0472">Membrane</keyword>
<organism evidence="2 3">
    <name type="scientific">Caenorhabditis bovis</name>
    <dbReference type="NCBI Taxonomy" id="2654633"/>
    <lineage>
        <taxon>Eukaryota</taxon>
        <taxon>Metazoa</taxon>
        <taxon>Ecdysozoa</taxon>
        <taxon>Nematoda</taxon>
        <taxon>Chromadorea</taxon>
        <taxon>Rhabditida</taxon>
        <taxon>Rhabditina</taxon>
        <taxon>Rhabditomorpha</taxon>
        <taxon>Rhabditoidea</taxon>
        <taxon>Rhabditidae</taxon>
        <taxon>Peloderinae</taxon>
        <taxon>Caenorhabditis</taxon>
    </lineage>
</organism>
<name>A0A8S1F6W8_9PELO</name>
<accession>A0A8S1F6W8</accession>
<keyword evidence="1" id="KW-1133">Transmembrane helix</keyword>
<keyword evidence="1" id="KW-0812">Transmembrane</keyword>
<dbReference type="AlphaFoldDB" id="A0A8S1F6W8"/>
<dbReference type="OrthoDB" id="5858058at2759"/>
<sequence length="129" mass="14836">MDGLKKSEIARIRLAVYLNILMVFFVYVFIAVKLMCLSLNERQHDSRKQLRYSSHAAFEAPDYNLPLASIATRDYKSNKPLSVENPASDFVEMPREAIDTEQSDSFQIRPVLQNEQLDSSRNSKNESSF</sequence>
<proteinExistence type="predicted"/>
<dbReference type="Proteomes" id="UP000494206">
    <property type="component" value="Unassembled WGS sequence"/>
</dbReference>
<feature type="transmembrane region" description="Helical" evidence="1">
    <location>
        <begin position="12"/>
        <end position="32"/>
    </location>
</feature>
<comment type="caution">
    <text evidence="2">The sequence shown here is derived from an EMBL/GenBank/DDBJ whole genome shotgun (WGS) entry which is preliminary data.</text>
</comment>
<reference evidence="2 3" key="1">
    <citation type="submission" date="2020-04" db="EMBL/GenBank/DDBJ databases">
        <authorList>
            <person name="Laetsch R D."/>
            <person name="Stevens L."/>
            <person name="Kumar S."/>
            <person name="Blaxter L. M."/>
        </authorList>
    </citation>
    <scope>NUCLEOTIDE SEQUENCE [LARGE SCALE GENOMIC DNA]</scope>
</reference>
<evidence type="ECO:0000313" key="2">
    <source>
        <dbReference type="EMBL" id="CAB3407930.1"/>
    </source>
</evidence>
<keyword evidence="3" id="KW-1185">Reference proteome</keyword>
<evidence type="ECO:0000313" key="3">
    <source>
        <dbReference type="Proteomes" id="UP000494206"/>
    </source>
</evidence>